<name>A0ABX2ASQ0_9BACT</name>
<dbReference type="InterPro" id="IPR046729">
    <property type="entry name" value="DUF6621"/>
</dbReference>
<protein>
    <submittedName>
        <fullName evidence="1">Uncharacterized protein</fullName>
    </submittedName>
</protein>
<dbReference type="EMBL" id="JABKKE010000004">
    <property type="protein sequence ID" value="NPE13425.1"/>
    <property type="molecule type" value="Genomic_DNA"/>
</dbReference>
<keyword evidence="2" id="KW-1185">Reference proteome</keyword>
<evidence type="ECO:0000313" key="2">
    <source>
        <dbReference type="Proteomes" id="UP001193734"/>
    </source>
</evidence>
<dbReference type="GeneID" id="82156851"/>
<organism evidence="1 2">
    <name type="scientific">Xylanibacter rodentium</name>
    <dbReference type="NCBI Taxonomy" id="2736289"/>
    <lineage>
        <taxon>Bacteria</taxon>
        <taxon>Pseudomonadati</taxon>
        <taxon>Bacteroidota</taxon>
        <taxon>Bacteroidia</taxon>
        <taxon>Bacteroidales</taxon>
        <taxon>Prevotellaceae</taxon>
        <taxon>Xylanibacter</taxon>
    </lineage>
</organism>
<accession>A0ABX2ASQ0</accession>
<sequence length="198" mass="22168">MNSFEKKDKWSGNVILVDADYADKVAFDLIVNFERMIGRRIPKADMARWLECVALDGGLREGQHETQVVLIHGKGKTRMENFTPGEYASELDGKAFYGNLGEFTVSSLPVEEDMVTAADLFTDALGVICNSKDVKRLMVIPDAETIYDKVRSTLRRFDCGEKTVTVFAMQPMPGGNFRQEILGYSLMQALGIRADEIK</sequence>
<comment type="caution">
    <text evidence="1">The sequence shown here is derived from an EMBL/GenBank/DDBJ whole genome shotgun (WGS) entry which is preliminary data.</text>
</comment>
<reference evidence="1 2" key="1">
    <citation type="submission" date="2020-05" db="EMBL/GenBank/DDBJ databases">
        <title>Distinct polysaccharide utilization as determinants for interspecies competition between intestinal Prevotella spp.</title>
        <authorList>
            <person name="Galvez E.J.C."/>
            <person name="Iljazovic A."/>
            <person name="Strowig T."/>
        </authorList>
    </citation>
    <scope>NUCLEOTIDE SEQUENCE [LARGE SCALE GENOMIC DNA]</scope>
    <source>
        <strain evidence="1 2">PROD</strain>
    </source>
</reference>
<proteinExistence type="predicted"/>
<dbReference type="Pfam" id="PF20326">
    <property type="entry name" value="DUF6621"/>
    <property type="match status" value="1"/>
</dbReference>
<dbReference type="RefSeq" id="WP_172176481.1">
    <property type="nucleotide sequence ID" value="NZ_CASGIA010000021.1"/>
</dbReference>
<dbReference type="Proteomes" id="UP001193734">
    <property type="component" value="Unassembled WGS sequence"/>
</dbReference>
<gene>
    <name evidence="1" type="ORF">HPS55_03640</name>
</gene>
<evidence type="ECO:0000313" key="1">
    <source>
        <dbReference type="EMBL" id="NPE13425.1"/>
    </source>
</evidence>